<keyword evidence="1 6" id="KW-0285">Flavoprotein</keyword>
<comment type="similarity">
    <text evidence="5">Belongs to the NtaA/SnaA/DszA monooxygenase family.</text>
</comment>
<feature type="binding site" evidence="6">
    <location>
        <position position="150"/>
    </location>
    <ligand>
        <name>FMN</name>
        <dbReference type="ChEBI" id="CHEBI:58210"/>
    </ligand>
</feature>
<keyword evidence="3" id="KW-0560">Oxidoreductase</keyword>
<feature type="domain" description="Luciferase-like" evidence="7">
    <location>
        <begin position="35"/>
        <end position="383"/>
    </location>
</feature>
<feature type="binding site" evidence="6">
    <location>
        <position position="221"/>
    </location>
    <ligand>
        <name>FMN</name>
        <dbReference type="ChEBI" id="CHEBI:58210"/>
    </ligand>
</feature>
<dbReference type="InterPro" id="IPR036661">
    <property type="entry name" value="Luciferase-like_sf"/>
</dbReference>
<proteinExistence type="inferred from homology"/>
<evidence type="ECO:0000256" key="1">
    <source>
        <dbReference type="ARBA" id="ARBA00022630"/>
    </source>
</evidence>
<dbReference type="InterPro" id="IPR011251">
    <property type="entry name" value="Luciferase-like_dom"/>
</dbReference>
<feature type="binding site" evidence="6">
    <location>
        <position position="96"/>
    </location>
    <ligand>
        <name>FMN</name>
        <dbReference type="ChEBI" id="CHEBI:58210"/>
    </ligand>
</feature>
<dbReference type="AlphaFoldDB" id="A0A1I2IB65"/>
<keyword evidence="9" id="KW-1185">Reference proteome</keyword>
<name>A0A1I2IB65_9ACTN</name>
<dbReference type="GO" id="GO:0016705">
    <property type="term" value="F:oxidoreductase activity, acting on paired donors, with incorporation or reduction of molecular oxygen"/>
    <property type="evidence" value="ECO:0007669"/>
    <property type="project" value="InterPro"/>
</dbReference>
<protein>
    <submittedName>
        <fullName evidence="8">FMN-dependent oxidoreductase, nitrilotriacetate monooxygenase family</fullName>
    </submittedName>
</protein>
<dbReference type="RefSeq" id="WP_177246547.1">
    <property type="nucleotide sequence ID" value="NZ_FONG01000013.1"/>
</dbReference>
<evidence type="ECO:0000256" key="3">
    <source>
        <dbReference type="ARBA" id="ARBA00023002"/>
    </source>
</evidence>
<evidence type="ECO:0000256" key="2">
    <source>
        <dbReference type="ARBA" id="ARBA00022643"/>
    </source>
</evidence>
<dbReference type="STRING" id="380248.SAMN05216251_11337"/>
<evidence type="ECO:0000256" key="5">
    <source>
        <dbReference type="ARBA" id="ARBA00033748"/>
    </source>
</evidence>
<dbReference type="Pfam" id="PF00296">
    <property type="entry name" value="Bac_luciferase"/>
    <property type="match status" value="1"/>
</dbReference>
<dbReference type="PANTHER" id="PTHR30011">
    <property type="entry name" value="ALKANESULFONATE MONOOXYGENASE-RELATED"/>
    <property type="match status" value="1"/>
</dbReference>
<dbReference type="CDD" id="cd01095">
    <property type="entry name" value="Nitrilotriacetate_monoxgenase"/>
    <property type="match status" value="1"/>
</dbReference>
<dbReference type="PIRSF" id="PIRSF000337">
    <property type="entry name" value="NTA_MOA"/>
    <property type="match status" value="1"/>
</dbReference>
<dbReference type="Proteomes" id="UP000199323">
    <property type="component" value="Unassembled WGS sequence"/>
</dbReference>
<evidence type="ECO:0000256" key="6">
    <source>
        <dbReference type="PIRSR" id="PIRSR000337-1"/>
    </source>
</evidence>
<gene>
    <name evidence="8" type="ORF">SAMN05216251_11337</name>
</gene>
<dbReference type="SUPFAM" id="SSF51679">
    <property type="entry name" value="Bacterial luciferase-like"/>
    <property type="match status" value="1"/>
</dbReference>
<dbReference type="GO" id="GO:0004497">
    <property type="term" value="F:monooxygenase activity"/>
    <property type="evidence" value="ECO:0007669"/>
    <property type="project" value="UniProtKB-KW"/>
</dbReference>
<evidence type="ECO:0000313" key="8">
    <source>
        <dbReference type="EMBL" id="SFF39535.1"/>
    </source>
</evidence>
<sequence length="438" mass="47568">MTPPRRLHLGINVTGVGGHNGAWRRPTVDPTSSYSVEFFSRTARLAERGLFDAFFLADVPRLAGDYATQPPGQSFDPVTVLGAVARDTERIGLVATVSTTWHHPYELARAFLTLDRISHGRAGWNIVTNHTPEVGLSHGLDRMPEKAERYARADEFVDVVLRLWQTWAPDAVVADKDTGVFADPTRVRTVDFTGAHFAVQGGSTVPSSPQGHPVLVQAGASPEGIELATRYADAVFAATSEVTVASDYAAKLRAAATRAGRRRPPVLVLPGVALGLASTDAEAVRRREELDALGDITKKVAFLAGRLGIDPELLELDEPVPLRHVDFEAQARSNSEGFLLSTLAAARSGRTVREIIAGGAGHHSLIGSPERVADTFETWFKTGDIDGFNLMFDVVDEGLPLFVAEVVPLLQERGLFRTEYEGTTLRSHLGLRNPEWSR</sequence>
<keyword evidence="4 8" id="KW-0503">Monooxygenase</keyword>
<accession>A0A1I2IB65</accession>
<reference evidence="8 9" key="1">
    <citation type="submission" date="2016-10" db="EMBL/GenBank/DDBJ databases">
        <authorList>
            <person name="de Groot N.N."/>
        </authorList>
    </citation>
    <scope>NUCLEOTIDE SEQUENCE [LARGE SCALE GENOMIC DNA]</scope>
    <source>
        <strain evidence="8 9">CGMCC 4.3510</strain>
    </source>
</reference>
<evidence type="ECO:0000313" key="9">
    <source>
        <dbReference type="Proteomes" id="UP000199323"/>
    </source>
</evidence>
<keyword evidence="2 6" id="KW-0288">FMN</keyword>
<dbReference type="PANTHER" id="PTHR30011:SF16">
    <property type="entry name" value="C2H2 FINGER DOMAIN TRANSCRIPTION FACTOR (EUROFUNG)-RELATED"/>
    <property type="match status" value="1"/>
</dbReference>
<feature type="binding site" evidence="6">
    <location>
        <position position="58"/>
    </location>
    <ligand>
        <name>FMN</name>
        <dbReference type="ChEBI" id="CHEBI:58210"/>
    </ligand>
</feature>
<organism evidence="8 9">
    <name type="scientific">Actinacidiphila alni</name>
    <dbReference type="NCBI Taxonomy" id="380248"/>
    <lineage>
        <taxon>Bacteria</taxon>
        <taxon>Bacillati</taxon>
        <taxon>Actinomycetota</taxon>
        <taxon>Actinomycetes</taxon>
        <taxon>Kitasatosporales</taxon>
        <taxon>Streptomycetaceae</taxon>
        <taxon>Actinacidiphila</taxon>
    </lineage>
</organism>
<evidence type="ECO:0000259" key="7">
    <source>
        <dbReference type="Pfam" id="PF00296"/>
    </source>
</evidence>
<dbReference type="InterPro" id="IPR016215">
    <property type="entry name" value="NTA_MOA"/>
</dbReference>
<dbReference type="InterPro" id="IPR051260">
    <property type="entry name" value="Diverse_substr_monoxygenases"/>
</dbReference>
<evidence type="ECO:0000256" key="4">
    <source>
        <dbReference type="ARBA" id="ARBA00023033"/>
    </source>
</evidence>
<dbReference type="EMBL" id="FONG01000013">
    <property type="protein sequence ID" value="SFF39535.1"/>
    <property type="molecule type" value="Genomic_DNA"/>
</dbReference>
<dbReference type="Gene3D" id="3.20.20.30">
    <property type="entry name" value="Luciferase-like domain"/>
    <property type="match status" value="1"/>
</dbReference>
<dbReference type="NCBIfam" id="TIGR03860">
    <property type="entry name" value="FMN_nitrolo"/>
    <property type="match status" value="1"/>
</dbReference>